<feature type="compositionally biased region" description="Polar residues" evidence="9">
    <location>
        <begin position="1158"/>
        <end position="1169"/>
    </location>
</feature>
<feature type="domain" description="C2" evidence="10">
    <location>
        <begin position="4151"/>
        <end position="4282"/>
    </location>
</feature>
<feature type="compositionally biased region" description="Acidic residues" evidence="9">
    <location>
        <begin position="1170"/>
        <end position="1185"/>
    </location>
</feature>
<evidence type="ECO:0000256" key="7">
    <source>
        <dbReference type="ARBA" id="ARBA00034101"/>
    </source>
</evidence>
<feature type="coiled-coil region" evidence="8">
    <location>
        <begin position="2706"/>
        <end position="2738"/>
    </location>
</feature>
<dbReference type="SUPFAM" id="SSF49562">
    <property type="entry name" value="C2 domain (Calcium/lipid-binding domain, CaLB)"/>
    <property type="match status" value="1"/>
</dbReference>
<feature type="compositionally biased region" description="Polar residues" evidence="9">
    <location>
        <begin position="4353"/>
        <end position="4365"/>
    </location>
</feature>
<dbReference type="Gene3D" id="2.60.40.150">
    <property type="entry name" value="C2 domain"/>
    <property type="match status" value="1"/>
</dbReference>
<dbReference type="SMART" id="SM00239">
    <property type="entry name" value="C2"/>
    <property type="match status" value="1"/>
</dbReference>
<feature type="compositionally biased region" description="Low complexity" evidence="9">
    <location>
        <begin position="4110"/>
        <end position="4131"/>
    </location>
</feature>
<feature type="region of interest" description="Disordered" evidence="9">
    <location>
        <begin position="2096"/>
        <end position="2122"/>
    </location>
</feature>
<reference evidence="12" key="1">
    <citation type="thesis" date="2020" institute="ProQuest LLC" country="789 East Eisenhower Parkway, Ann Arbor, MI, USA">
        <title>Comparative Genomics and Chromosome Evolution.</title>
        <authorList>
            <person name="Mudd A.B."/>
        </authorList>
    </citation>
    <scope>NUCLEOTIDE SEQUENCE</scope>
    <source>
        <strain evidence="12">Female2</strain>
        <tissue evidence="12">Blood</tissue>
    </source>
</reference>
<feature type="region of interest" description="Disordered" evidence="9">
    <location>
        <begin position="608"/>
        <end position="712"/>
    </location>
</feature>
<feature type="compositionally biased region" description="Polar residues" evidence="9">
    <location>
        <begin position="252"/>
        <end position="273"/>
    </location>
</feature>
<feature type="compositionally biased region" description="Basic and acidic residues" evidence="9">
    <location>
        <begin position="1045"/>
        <end position="1064"/>
    </location>
</feature>
<dbReference type="SMART" id="SM00228">
    <property type="entry name" value="PDZ"/>
    <property type="match status" value="1"/>
</dbReference>
<dbReference type="InterPro" id="IPR001478">
    <property type="entry name" value="PDZ"/>
</dbReference>
<dbReference type="GO" id="GO:0048788">
    <property type="term" value="C:cytoskeleton of presynaptic active zone"/>
    <property type="evidence" value="ECO:0007669"/>
    <property type="project" value="TreeGrafter"/>
</dbReference>
<dbReference type="InterPro" id="IPR035892">
    <property type="entry name" value="C2_domain_sf"/>
</dbReference>
<feature type="region of interest" description="Disordered" evidence="9">
    <location>
        <begin position="329"/>
        <end position="382"/>
    </location>
</feature>
<dbReference type="Proteomes" id="UP000812440">
    <property type="component" value="Chromosome 3"/>
</dbReference>
<dbReference type="GO" id="GO:0098982">
    <property type="term" value="C:GABA-ergic synapse"/>
    <property type="evidence" value="ECO:0007669"/>
    <property type="project" value="TreeGrafter"/>
</dbReference>
<keyword evidence="4" id="KW-0862">Zinc</keyword>
<dbReference type="SUPFAM" id="SSF50156">
    <property type="entry name" value="PDZ domain-like"/>
    <property type="match status" value="1"/>
</dbReference>
<gene>
    <name evidence="12" type="ORF">GDO86_005960</name>
</gene>
<dbReference type="GO" id="GO:0098978">
    <property type="term" value="C:glutamatergic synapse"/>
    <property type="evidence" value="ECO:0007669"/>
    <property type="project" value="TreeGrafter"/>
</dbReference>
<dbReference type="GO" id="GO:0030424">
    <property type="term" value="C:axon"/>
    <property type="evidence" value="ECO:0007669"/>
    <property type="project" value="TreeGrafter"/>
</dbReference>
<feature type="region of interest" description="Disordered" evidence="9">
    <location>
        <begin position="453"/>
        <end position="475"/>
    </location>
</feature>
<dbReference type="InterPro" id="IPR052098">
    <property type="entry name" value="Presynaptic_Scaffold_Bsn/Pclo"/>
</dbReference>
<evidence type="ECO:0000256" key="8">
    <source>
        <dbReference type="SAM" id="Coils"/>
    </source>
</evidence>
<dbReference type="Gene3D" id="2.30.42.10">
    <property type="match status" value="1"/>
</dbReference>
<dbReference type="InterPro" id="IPR000008">
    <property type="entry name" value="C2_dom"/>
</dbReference>
<keyword evidence="6" id="KW-0966">Cell projection</keyword>
<dbReference type="CDD" id="cd06714">
    <property type="entry name" value="PDZ_RIM-like"/>
    <property type="match status" value="1"/>
</dbReference>
<feature type="region of interest" description="Disordered" evidence="9">
    <location>
        <begin position="1961"/>
        <end position="1983"/>
    </location>
</feature>
<feature type="compositionally biased region" description="Basic and acidic residues" evidence="9">
    <location>
        <begin position="70"/>
        <end position="81"/>
    </location>
</feature>
<keyword evidence="13" id="KW-1185">Reference proteome</keyword>
<evidence type="ECO:0000259" key="11">
    <source>
        <dbReference type="PROSITE" id="PS50106"/>
    </source>
</evidence>
<organism evidence="12 13">
    <name type="scientific">Hymenochirus boettgeri</name>
    <name type="common">Congo dwarf clawed frog</name>
    <dbReference type="NCBI Taxonomy" id="247094"/>
    <lineage>
        <taxon>Eukaryota</taxon>
        <taxon>Metazoa</taxon>
        <taxon>Chordata</taxon>
        <taxon>Craniata</taxon>
        <taxon>Vertebrata</taxon>
        <taxon>Euteleostomi</taxon>
        <taxon>Amphibia</taxon>
        <taxon>Batrachia</taxon>
        <taxon>Anura</taxon>
        <taxon>Pipoidea</taxon>
        <taxon>Pipidae</taxon>
        <taxon>Pipinae</taxon>
        <taxon>Hymenochirus</taxon>
    </lineage>
</organism>
<feature type="compositionally biased region" description="Basic and acidic residues" evidence="9">
    <location>
        <begin position="1344"/>
        <end position="1358"/>
    </location>
</feature>
<dbReference type="InterPro" id="IPR036034">
    <property type="entry name" value="PDZ_sf"/>
</dbReference>
<feature type="region of interest" description="Disordered" evidence="9">
    <location>
        <begin position="1214"/>
        <end position="1572"/>
    </location>
</feature>
<feature type="compositionally biased region" description="Polar residues" evidence="9">
    <location>
        <begin position="4140"/>
        <end position="4151"/>
    </location>
</feature>
<dbReference type="InterPro" id="IPR013083">
    <property type="entry name" value="Znf_RING/FYVE/PHD"/>
</dbReference>
<keyword evidence="1" id="KW-0479">Metal-binding</keyword>
<keyword evidence="8" id="KW-0175">Coiled coil</keyword>
<feature type="compositionally biased region" description="Polar residues" evidence="9">
    <location>
        <begin position="622"/>
        <end position="638"/>
    </location>
</feature>
<feature type="compositionally biased region" description="Polar residues" evidence="9">
    <location>
        <begin position="189"/>
        <end position="198"/>
    </location>
</feature>
<feature type="compositionally biased region" description="Basic and acidic residues" evidence="9">
    <location>
        <begin position="1411"/>
        <end position="1421"/>
    </location>
</feature>
<dbReference type="OrthoDB" id="67700at2759"/>
<feature type="compositionally biased region" description="Polar residues" evidence="9">
    <location>
        <begin position="2105"/>
        <end position="2122"/>
    </location>
</feature>
<dbReference type="SUPFAM" id="SSF57903">
    <property type="entry name" value="FYVE/PHD zinc finger"/>
    <property type="match status" value="2"/>
</dbReference>
<evidence type="ECO:0000256" key="6">
    <source>
        <dbReference type="ARBA" id="ARBA00023273"/>
    </source>
</evidence>
<protein>
    <recommendedName>
        <fullName evidence="14">Protein piccolo</fullName>
    </recommendedName>
</protein>
<proteinExistence type="predicted"/>
<feature type="region of interest" description="Disordered" evidence="9">
    <location>
        <begin position="3136"/>
        <end position="3156"/>
    </location>
</feature>
<evidence type="ECO:0000256" key="9">
    <source>
        <dbReference type="SAM" id="MobiDB-lite"/>
    </source>
</evidence>
<feature type="region of interest" description="Disordered" evidence="9">
    <location>
        <begin position="3913"/>
        <end position="3941"/>
    </location>
</feature>
<dbReference type="InterPro" id="IPR008899">
    <property type="entry name" value="Znf_piccolo"/>
</dbReference>
<dbReference type="FunFam" id="2.60.40.150:FF:000137">
    <property type="entry name" value="Piccolo presynaptic cytomatrix protein"/>
    <property type="match status" value="1"/>
</dbReference>
<dbReference type="GO" id="GO:0035418">
    <property type="term" value="P:protein localization to synapse"/>
    <property type="evidence" value="ECO:0007669"/>
    <property type="project" value="TreeGrafter"/>
</dbReference>
<sequence length="4393" mass="487815">MEAGKVSTGYGQGGHWRQARNPNNQSPRHPSKPPEGPGPTGLSKSRTIDAFKTEVKAPGRSTSTMNLRDPGPKKENKEEQKPSIMSSFLTENNPLNAMSFMVNKFNPFETKPGDNREANNGKQKSEYDNSKGNVFASQQQQSPKAAQHKGQPVSSAVKQQSSMPIQQQSEKKPISSQQSPSKKMEQSDTTKQCKQPSLSKLHLPHPSDTNKPEIKHPGHSTSFQASEAAHVQESSAKLLSKPITDKHALQHLSKQPVYTPQQQSEKQVTLPQSTAKTNLQQAVIPLTAKKPQQQISLIKQQLKQTGPAKEQTSETQPSVVLSPHVTTVGQKLEPTKPIERKGPSINTEKSVSKLPPLTAQEPDKMTDSKTESKKQSEKAPNVPTTKTICPLCNTTELLLDAKEKANYNSCTQCHTTVCSLCGFNPNPHMTEIKEWLCLNCQMQRAVGMDISSGPTPTSQPVKQNPISTSAQVKPVSVQTSLQKQEIKAMPGQAKIQSCDITPPSAKQLPVTESKISKLKKPHNEPSMGKDTSKTISSKAEPLVSDNKIEQEKTKEPLQNIPSSRENSDSLVTKAFLLMQQEDLVAPFKGTKKEKADNLTLSHSVQEEKPFITSCSEAKPPQISETFQSKESPKNSPSKVNPVPDGKPAQKEPVAQSSPKQSPAHKPAVSQLPVQTASKPQKSQDQQRRFSLNIGSDKETPTPQPTTPQDSVKGKLFGFGASIFSQASSLISTAAQPASSLISTAAQPGAPSQSTQVAASKQPPSQQPTDPAKKGQQTSHAPQSPKASVVKRETKPLVADSTSLIIEKENTSIHVITADAHHFEVSNEKEAALEKTKKMPESVLCPICQTELNIGLERPSNFNTCTECKKRVCNFCGFNPTPHLTEINEWLCLNCQTHRAMTGQLGDSSKVPPSLEPPKLSLKQELVTGATQTHKSETLSLISPKKQNNQIGMNDGSKVAEIKPSQVEHTVQVKEEALPPIVSEEIKKLESELIKGDFTIKSEIGVRQAAAVAPTGEIHQECMESQEMPAQKLDLIIDHNKENYGEETDYRYTDKEKAEKEHNKSDISSSQHQKSPQGLSDTGYSSDGISGSLGDIPSDEKAIQKEPLENVFFIHENSPTSDLAKLESTVLSILEAQTCMLSDGKLRKSCDLYGIHSGQPSNKTMTPESYSSEEEDLEVIQDEDILDGNGKGGLSTRKSHKEHIISLKEINAQRQYDSLDDSSESENSPVLERKRRSSNESSSSEDSKNEDSQGSGDDEDVIRKQIIEMSADENASGSEDDEFIKSKLKEFSGKESPKKDSTNAKFKKLTKKSSSNYDDDGIQRHSWHDDDDEEEEDVKTYAESPDLKYKETTSQETKELVISGGGGLRRFKTIELNNTLSNTYSSESSKPSTRMYYNEEPELEMESLTDSPEDRSHEEKSSSLHASSFTPGTSPTSVSSLDEDSDSSPSHKKISGESRQQRKARHRSHGPVLPTIEDSSEEEELREEEEFLKEQEKQGELEQQHRKSSSKKSKKDKDELRAQRRRERPKTPPSNLSPIEDASPTEELRQAAEMEELRRSSCSEYSLSFESEPEGLEISPEKIIEVQKEYKLPISVSLFSPTDVTTIDIPEDKKAHPIQKGAKETYEETYKPKLYQNEKDKDDVFEKEPLYGGMLIEDYIYESLIEESYNDLDSNTLSGQENVFEHRVRELRTNTKEDICTDATPNFIHLDNECFTKESFHSILPQEDIVSSSYIVPESHEIVILENTEEKSQDVSSGIYENINCQSMQLTPGSSPSQPRPDFGLKSQSTALSNAEISTKEKKSITFELYTISSNSVSIPDVKITQHFTAEEIDDDVTTYGDNISDCSISENDICDTEQDTLLAQDGTDIWKSNKDRDVLAESQMNSMEIELHSSDSRGYSLNNNIIDYCSLPSKQSLICSTVADHSISSSAIVPDVISSISSVTSKGKLFLKSTSVDLHAPLATPKPVPPPPPLPTPTPPEPVIYSKKTSAPKVPSTKSNLVDSSAKVQEFPLSQNNSVPRFKPHAPPPPIPPKPTSIPSGLVFIHKPMDVSKPLKTEKKQFSEHPMSMHKTPEVHQKTKAKCISSNMSLNLTTSTEFKLPSPTSPMSPHSNKSSPRLTKPSQDTYVVITLPSEPGTPTDFVTTQTTCWPLQPPHNEEIPQKIDTHAPVLKKHQQCLESHVANTVVSLPISMSSDFSASSIISVERRAIDDYQIKETAEVIEANDIVDLSTLSKIDYKYVDLGKDVCMDLSAITFDAKHSTDVNSIRQISAVQPAIVNLSTASPIMSLSSVITESGAVMTCSTTLSYTTSLESLVDLGKSMTAPLKLTTAKEYKDRSSVFSMDEVPINLSRGVPTYSVFCPTTATTTVSFAPGIVTNGFNYISTSQESVDSGIVDLSTTKPQRTLVTMDETTSEVINQIIEDDMPVDLTAGRRAICCDVVYKLPFATSCISQQPSTSLPEDRFGYRDDHYQYDRLGHSGIRGGRGMKPSMSDTNLAEAGIFLYKSKNAFNYPIGLNEVPIDLTSGKMTSGEAVDYQTKTTGAYPETRQVISGTGISAPQYSQARMTQYGMGSVLRSSNGVVYSSVATPIPSTFAITTQPGSIFSTTVRDLSSFITNDTITPITSLSQTQPLPRSFSIPDISASDVSETMTVLETSVHIFPGDLAASTASGLVSILTTDSESLSEMIEDDYDFLITSDDGKQQNLELQREFLELEKLKQQRLAEELEWERQEIQRFREQETFIVQKKLEELQSMKQHLLFQQEEERQAQFMMQQETLAQQQLHFEQIQHLQQQLHQQLEEQKLQQIHPHNYDPNESMSSQTTSGQVNIDRSFCDERQFWTSEHSQSTVSAVAGIEFIPNETWYSVQSDGVPRYISKPDVSEISVKDFNLHEERQLKQKVLCGMYEDINVNELEGPRSYKLIVDSGVQTDDEDGAGKDYTGRKKRSKKSVDTSVQTDDEDQEEWEISTRSRRRSRTVKYTDGNTDREKVRQFTKVASVAVQTIAEISVQTEPPGIIRMPSLKAKVDTKVEIIKHISAPEKNYKGESLGCQTETDSDVQRHYQTEMKDKRRPTPLEIGYSSHLRADSSLQVVRSPPKSPQVLYSPVSPSKDLESAFVPYEKILVDDITSYKQYIDVVPPPSPKSKVMQRSLSDPKPLSPTAEDIAKAQLQYSDGYMTKGIQSGSQRKVKRTLPNPPPEEGTNGIPSSVGSVPRRRICRTTTMARAKILHDIDRELDLVERESSKLRKKQAELDEEEKEIDAKLRYLEMGINRRKEALLKEREKRERAYLQGVAEERDYMSDSEVSNTRPTRLESHLGLERPQTASQTDFSQYLTPQTQSDTQFIPPTIPYSQIQYQNSALLTQAPTPYTTQSLYQPTLLHQQPSSYQTQQSFQAVPTMSSTPQIQSTLTQQSSFQHPSQVILIQQKTRQGALELDSKMTTHYDVIRNHPLIIAPVSSETNYSVSHLGGKYSTLDLQLGLDEKCSMASSPVSSISADSFYADLEHHASRNYVLIDDIGELTKGPGSAFTLHEKELSKADRLLRAIESRRTEVTDFLSPISTSAHLHTYRKTDEDLMEDPYELKLLKHQIKQEFRRGTESLDPLTGFSPYYHTDSLYRHFPKTEKYSISRLTLEKQAAKQLSHSILFQKQSKHKKTLIDPKISKFSPIQESRDLEPDYLSYLSSSTSSIPNISSKVRLLQDEISYGLRKNITDHQKVLAPTLSQSLGSNLTPNIRTLQDEVDKPYVSGSRSRPSSRPSSVYGLDLSINRDVSSSSLRIKANEADVLEGSFSQAAPSGRVKPSSLPLSQSRGRIPIVAQNSEEESPLSPVGQPMGMARAAAGPLPPISADTRDQFGSCLSLPEVQQQVREESRTRGYDRDVAFIMDDFQHAMSDSEDNSFKNAYHLRREETDWFDKPRESRLENGHGMNRRLPDKLSHTRSSHQEQMNGKPIHYVFPYTRIKLHEDPKDHTVSGNGFGIRVVGGKEILGNSGETCAYIAKILPGGDAEHTGKLTEGMQVLEWNSYVLTGKTYEEVQSIISQSRGEAEICVRLDINMLSSSQTPNNLELQDLGKALEKTRSPGVDPKQLAAELQKVSQQQTPPVVSSAVEKGSYIHSGTTSAASSSVPSPGQPGSPSVSKKRHSSKSTEAMQSHSHPISGELQLQVNYDKHLGNLIIHILQARNLAPRDNNGYSDPFVKVYLLPGRSQVMVVQNASAEYKRRTKYVQKSLNPEWNQTVIYKNISMEQLKKKTLEVTVWDYDRFSSNDFLGEVLIDLSNASFYDNLPHWHPLKEQSEIIDHAKPPSSQNSQVPKPSVIKSRSHGIFPDPSKDMQVPTIEKSHSSPGSSKSSSEGHLRSHGPSRSQSKTSVTQTHLEDAGAAIAAAEAAVQQLHLQPSKRRK</sequence>
<evidence type="ECO:0000259" key="10">
    <source>
        <dbReference type="PROSITE" id="PS50004"/>
    </source>
</evidence>
<evidence type="ECO:0000256" key="5">
    <source>
        <dbReference type="ARBA" id="ARBA00023018"/>
    </source>
</evidence>
<keyword evidence="5" id="KW-0770">Synapse</keyword>
<feature type="region of interest" description="Disordered" evidence="9">
    <location>
        <begin position="741"/>
        <end position="793"/>
    </location>
</feature>
<feature type="compositionally biased region" description="Low complexity" evidence="9">
    <location>
        <begin position="3739"/>
        <end position="3757"/>
    </location>
</feature>
<evidence type="ECO:0000256" key="4">
    <source>
        <dbReference type="ARBA" id="ARBA00022833"/>
    </source>
</evidence>
<feature type="region of interest" description="Disordered" evidence="9">
    <location>
        <begin position="300"/>
        <end position="319"/>
    </location>
</feature>
<dbReference type="InterPro" id="IPR011011">
    <property type="entry name" value="Znf_FYVE_PHD"/>
</dbReference>
<evidence type="ECO:0000256" key="3">
    <source>
        <dbReference type="ARBA" id="ARBA00022771"/>
    </source>
</evidence>
<evidence type="ECO:0000256" key="1">
    <source>
        <dbReference type="ARBA" id="ARBA00022723"/>
    </source>
</evidence>
<feature type="region of interest" description="Disordered" evidence="9">
    <location>
        <begin position="1158"/>
        <end position="1196"/>
    </location>
</feature>
<dbReference type="Pfam" id="PF00168">
    <property type="entry name" value="C2"/>
    <property type="match status" value="1"/>
</dbReference>
<feature type="compositionally biased region" description="Pro residues" evidence="9">
    <location>
        <begin position="1964"/>
        <end position="1982"/>
    </location>
</feature>
<feature type="compositionally biased region" description="Polar residues" evidence="9">
    <location>
        <begin position="1374"/>
        <end position="1391"/>
    </location>
</feature>
<evidence type="ECO:0000256" key="2">
    <source>
        <dbReference type="ARBA" id="ARBA00022737"/>
    </source>
</evidence>
<dbReference type="Gene3D" id="3.30.40.10">
    <property type="entry name" value="Zinc/RING finger domain, C3HC4 (zinc finger)"/>
    <property type="match status" value="2"/>
</dbReference>
<feature type="region of interest" description="Disordered" evidence="9">
    <location>
        <begin position="3730"/>
        <end position="3757"/>
    </location>
</feature>
<evidence type="ECO:0000313" key="12">
    <source>
        <dbReference type="EMBL" id="KAG8439985.1"/>
    </source>
</evidence>
<feature type="compositionally biased region" description="Basic and acidic residues" evidence="9">
    <location>
        <begin position="361"/>
        <end position="377"/>
    </location>
</feature>
<feature type="compositionally biased region" description="Polar residues" evidence="9">
    <location>
        <begin position="152"/>
        <end position="164"/>
    </location>
</feature>
<keyword evidence="2" id="KW-0677">Repeat</keyword>
<feature type="coiled-coil region" evidence="8">
    <location>
        <begin position="3225"/>
        <end position="3262"/>
    </location>
</feature>
<feature type="compositionally biased region" description="Basic and acidic residues" evidence="9">
    <location>
        <begin position="1282"/>
        <end position="1301"/>
    </location>
</feature>
<feature type="compositionally biased region" description="Low complexity" evidence="9">
    <location>
        <begin position="4335"/>
        <end position="4345"/>
    </location>
</feature>
<feature type="region of interest" description="Disordered" evidence="9">
    <location>
        <begin position="1"/>
        <end position="90"/>
    </location>
</feature>
<dbReference type="CDD" id="cd04031">
    <property type="entry name" value="C2A_RIM1alpha"/>
    <property type="match status" value="1"/>
</dbReference>
<feature type="region of interest" description="Disordered" evidence="9">
    <location>
        <begin position="2928"/>
        <end position="2980"/>
    </location>
</feature>
<dbReference type="CDD" id="cd15776">
    <property type="entry name" value="FYVE2_PCLO"/>
    <property type="match status" value="1"/>
</dbReference>
<feature type="region of interest" description="Disordered" evidence="9">
    <location>
        <begin position="4110"/>
        <end position="4151"/>
    </location>
</feature>
<dbReference type="PROSITE" id="PS50106">
    <property type="entry name" value="PDZ"/>
    <property type="match status" value="1"/>
</dbReference>
<dbReference type="PROSITE" id="PS50004">
    <property type="entry name" value="C2"/>
    <property type="match status" value="1"/>
</dbReference>
<comment type="subcellular location">
    <subcellularLocation>
        <location evidence="7">Presynaptic active zone</location>
    </subcellularLocation>
</comment>
<evidence type="ECO:0008006" key="14">
    <source>
        <dbReference type="Google" id="ProtNLM"/>
    </source>
</evidence>
<comment type="caution">
    <text evidence="12">The sequence shown here is derived from an EMBL/GenBank/DDBJ whole genome shotgun (WGS) entry which is preliminary data.</text>
</comment>
<dbReference type="EMBL" id="JAACNH010000006">
    <property type="protein sequence ID" value="KAG8439985.1"/>
    <property type="molecule type" value="Genomic_DNA"/>
</dbReference>
<feature type="compositionally biased region" description="Basic and acidic residues" evidence="9">
    <location>
        <begin position="111"/>
        <end position="129"/>
    </location>
</feature>
<feature type="region of interest" description="Disordered" evidence="9">
    <location>
        <begin position="493"/>
        <end position="566"/>
    </location>
</feature>
<keyword evidence="3" id="KW-0863">Zinc-finger</keyword>
<dbReference type="GO" id="GO:1904071">
    <property type="term" value="P:presynaptic active zone assembly"/>
    <property type="evidence" value="ECO:0007669"/>
    <property type="project" value="TreeGrafter"/>
</dbReference>
<dbReference type="Pfam" id="PF05715">
    <property type="entry name" value="zf-piccolo"/>
    <property type="match status" value="2"/>
</dbReference>
<feature type="compositionally biased region" description="Basic and acidic residues" evidence="9">
    <location>
        <begin position="546"/>
        <end position="555"/>
    </location>
</feature>
<name>A0A8T2J453_9PIPI</name>
<accession>A0A8T2J453</accession>
<feature type="compositionally biased region" description="Basic and acidic residues" evidence="9">
    <location>
        <begin position="46"/>
        <end position="57"/>
    </location>
</feature>
<feature type="compositionally biased region" description="Polar residues" evidence="9">
    <location>
        <begin position="671"/>
        <end position="693"/>
    </location>
</feature>
<feature type="compositionally biased region" description="Acidic residues" evidence="9">
    <location>
        <begin position="1477"/>
        <end position="1490"/>
    </location>
</feature>
<dbReference type="PANTHER" id="PTHR14113">
    <property type="entry name" value="PICCOLO/BASSOON"/>
    <property type="match status" value="1"/>
</dbReference>
<feature type="compositionally biased region" description="Polar residues" evidence="9">
    <location>
        <begin position="1422"/>
        <end position="1435"/>
    </location>
</feature>
<feature type="region of interest" description="Disordered" evidence="9">
    <location>
        <begin position="3174"/>
        <end position="3208"/>
    </location>
</feature>
<feature type="compositionally biased region" description="Polar residues" evidence="9">
    <location>
        <begin position="741"/>
        <end position="785"/>
    </location>
</feature>
<evidence type="ECO:0000313" key="13">
    <source>
        <dbReference type="Proteomes" id="UP000812440"/>
    </source>
</evidence>
<dbReference type="PANTHER" id="PTHR14113:SF6">
    <property type="entry name" value="PROTEIN PICCOLO"/>
    <property type="match status" value="1"/>
</dbReference>
<feature type="compositionally biased region" description="Basic and acidic residues" evidence="9">
    <location>
        <begin position="1545"/>
        <end position="1560"/>
    </location>
</feature>
<feature type="region of interest" description="Disordered" evidence="9">
    <location>
        <begin position="1045"/>
        <end position="1097"/>
    </location>
</feature>
<feature type="compositionally biased region" description="Low complexity" evidence="9">
    <location>
        <begin position="1084"/>
        <end position="1095"/>
    </location>
</feature>
<feature type="region of interest" description="Disordered" evidence="9">
    <location>
        <begin position="105"/>
        <end position="273"/>
    </location>
</feature>
<feature type="domain" description="PDZ" evidence="11">
    <location>
        <begin position="3954"/>
        <end position="4044"/>
    </location>
</feature>
<feature type="compositionally biased region" description="Low complexity" evidence="9">
    <location>
        <begin position="136"/>
        <end position="145"/>
    </location>
</feature>
<feature type="compositionally biased region" description="Basic and acidic residues" evidence="9">
    <location>
        <begin position="333"/>
        <end position="342"/>
    </location>
</feature>
<feature type="compositionally biased region" description="Acidic residues" evidence="9">
    <location>
        <begin position="2954"/>
        <end position="2963"/>
    </location>
</feature>
<feature type="compositionally biased region" description="Polar residues" evidence="9">
    <location>
        <begin position="1065"/>
        <end position="1083"/>
    </location>
</feature>
<feature type="compositionally biased region" description="Basic and acidic residues" evidence="9">
    <location>
        <begin position="1491"/>
        <end position="1504"/>
    </location>
</feature>
<dbReference type="GO" id="GO:0008270">
    <property type="term" value="F:zinc ion binding"/>
    <property type="evidence" value="ECO:0007669"/>
    <property type="project" value="UniProtKB-KW"/>
</dbReference>
<feature type="region of interest" description="Disordered" evidence="9">
    <location>
        <begin position="4294"/>
        <end position="4370"/>
    </location>
</feature>
<dbReference type="GO" id="GO:0098882">
    <property type="term" value="F:structural constituent of presynaptic active zone"/>
    <property type="evidence" value="ECO:0007669"/>
    <property type="project" value="TreeGrafter"/>
</dbReference>